<evidence type="ECO:0000313" key="1">
    <source>
        <dbReference type="EMBL" id="PWW00317.1"/>
    </source>
</evidence>
<organism evidence="1 2">
    <name type="scientific">Hoeflea marina</name>
    <dbReference type="NCBI Taxonomy" id="274592"/>
    <lineage>
        <taxon>Bacteria</taxon>
        <taxon>Pseudomonadati</taxon>
        <taxon>Pseudomonadota</taxon>
        <taxon>Alphaproteobacteria</taxon>
        <taxon>Hyphomicrobiales</taxon>
        <taxon>Rhizobiaceae</taxon>
        <taxon>Hoeflea</taxon>
    </lineage>
</organism>
<dbReference type="EMBL" id="QGTR01000003">
    <property type="protein sequence ID" value="PWW00317.1"/>
    <property type="molecule type" value="Genomic_DNA"/>
</dbReference>
<dbReference type="RefSeq" id="WP_110032548.1">
    <property type="nucleotide sequence ID" value="NZ_QGTR01000003.1"/>
</dbReference>
<keyword evidence="2" id="KW-1185">Reference proteome</keyword>
<protein>
    <submittedName>
        <fullName evidence="1">Glycosyltransferase involved in cell wall biosynthesis</fullName>
    </submittedName>
</protein>
<dbReference type="AlphaFoldDB" id="A0A317PMN9"/>
<dbReference type="SUPFAM" id="SSF53756">
    <property type="entry name" value="UDP-Glycosyltransferase/glycogen phosphorylase"/>
    <property type="match status" value="1"/>
</dbReference>
<proteinExistence type="predicted"/>
<accession>A0A317PMN9</accession>
<dbReference type="Gene3D" id="3.40.50.2000">
    <property type="entry name" value="Glycogen Phosphorylase B"/>
    <property type="match status" value="1"/>
</dbReference>
<sequence>MKLVHITPHLGGGVGKAHAALCAADDEAWKRRYVLLEAPRDPHYADLVRASGATITVAPDAAALDALMRAADLVQFEWWNHPLLLRLMAWTDLPPMRSVAWSHVSGLHAPLIPPGLIGAVDRFLFTSACSLLSAPLSGVLAANAGRIGVVNSGFGFPRPVPGDTGTGRAGRVSYLGTVDFAKMSPAMFEVIDRLEADVVVDLHGAAADDSPVRAAVAAMRHPGRVRLCGHSQDPAAVFAQSSILLYLLQPNHFGTAENALVEAMSLGCAPLVFANACELAIVHDGETGFVVRDVAEAAARLDWMLARPDAVAHIGRRAARDVARNRTPALSLAQLRTTWLAMLDRPRRQPSLSAALGSSPADWYRRLQGLEDDDCIDAAGAPGAASKGSLAHFRAHFPDLEARK</sequence>
<dbReference type="Proteomes" id="UP000246352">
    <property type="component" value="Unassembled WGS sequence"/>
</dbReference>
<keyword evidence="1" id="KW-0808">Transferase</keyword>
<name>A0A317PMN9_9HYPH</name>
<comment type="caution">
    <text evidence="1">The sequence shown here is derived from an EMBL/GenBank/DDBJ whole genome shotgun (WGS) entry which is preliminary data.</text>
</comment>
<dbReference type="Pfam" id="PF13692">
    <property type="entry name" value="Glyco_trans_1_4"/>
    <property type="match status" value="1"/>
</dbReference>
<evidence type="ECO:0000313" key="2">
    <source>
        <dbReference type="Proteomes" id="UP000246352"/>
    </source>
</evidence>
<dbReference type="OrthoDB" id="9790710at2"/>
<dbReference type="GO" id="GO:0016740">
    <property type="term" value="F:transferase activity"/>
    <property type="evidence" value="ECO:0007669"/>
    <property type="project" value="UniProtKB-KW"/>
</dbReference>
<gene>
    <name evidence="1" type="ORF">DFR52_103520</name>
</gene>
<reference evidence="1 2" key="1">
    <citation type="submission" date="2018-05" db="EMBL/GenBank/DDBJ databases">
        <title>Genomic Encyclopedia of Type Strains, Phase IV (KMG-IV): sequencing the most valuable type-strain genomes for metagenomic binning, comparative biology and taxonomic classification.</title>
        <authorList>
            <person name="Goeker M."/>
        </authorList>
    </citation>
    <scope>NUCLEOTIDE SEQUENCE [LARGE SCALE GENOMIC DNA]</scope>
    <source>
        <strain evidence="1 2">DSM 16791</strain>
    </source>
</reference>